<sequence>MRKYLYWLLPLGWMVIIFRSSATPYENQDIKPLMEELPVDLSFLEPLLDWISFTYHRSVVSVDALGMWGFIEFFLRKGAHIGVFFLLVCLFYRALRKAPGLGEWTSVALSFFLTVAYAIADEIHQGFTPGRTPYAGDVILDSFGALLAVVCLLIFRRWKS</sequence>
<dbReference type="Proteomes" id="UP001595387">
    <property type="component" value="Unassembled WGS sequence"/>
</dbReference>
<keyword evidence="4" id="KW-1185">Reference proteome</keyword>
<comment type="caution">
    <text evidence="3">The sequence shown here is derived from an EMBL/GenBank/DDBJ whole genome shotgun (WGS) entry which is preliminary data.</text>
</comment>
<dbReference type="InterPro" id="IPR016747">
    <property type="entry name" value="Phosphotransbutyrylase"/>
</dbReference>
<keyword evidence="1" id="KW-1133">Transmembrane helix</keyword>
<feature type="transmembrane region" description="Helical" evidence="1">
    <location>
        <begin position="132"/>
        <end position="155"/>
    </location>
</feature>
<dbReference type="NCBIfam" id="NF037970">
    <property type="entry name" value="vanZ_1"/>
    <property type="match status" value="1"/>
</dbReference>
<protein>
    <submittedName>
        <fullName evidence="3">VanZ family protein</fullName>
    </submittedName>
</protein>
<keyword evidence="1" id="KW-0812">Transmembrane</keyword>
<organism evidence="3 4">
    <name type="scientific">Virgibacillus sediminis</name>
    <dbReference type="NCBI Taxonomy" id="202260"/>
    <lineage>
        <taxon>Bacteria</taxon>
        <taxon>Bacillati</taxon>
        <taxon>Bacillota</taxon>
        <taxon>Bacilli</taxon>
        <taxon>Bacillales</taxon>
        <taxon>Bacillaceae</taxon>
        <taxon>Virgibacillus</taxon>
    </lineage>
</organism>
<gene>
    <name evidence="3" type="ORF">ACFODW_02690</name>
</gene>
<feature type="transmembrane region" description="Helical" evidence="1">
    <location>
        <begin position="104"/>
        <end position="120"/>
    </location>
</feature>
<proteinExistence type="predicted"/>
<evidence type="ECO:0000313" key="3">
    <source>
        <dbReference type="EMBL" id="MFC2947273.1"/>
    </source>
</evidence>
<evidence type="ECO:0000259" key="2">
    <source>
        <dbReference type="Pfam" id="PF04892"/>
    </source>
</evidence>
<name>A0ABV7A339_9BACI</name>
<evidence type="ECO:0000313" key="4">
    <source>
        <dbReference type="Proteomes" id="UP001595387"/>
    </source>
</evidence>
<dbReference type="EMBL" id="JBHRRZ010000003">
    <property type="protein sequence ID" value="MFC2947273.1"/>
    <property type="molecule type" value="Genomic_DNA"/>
</dbReference>
<feature type="transmembrane region" description="Helical" evidence="1">
    <location>
        <begin position="73"/>
        <end position="92"/>
    </location>
</feature>
<reference evidence="4" key="1">
    <citation type="journal article" date="2019" name="Int. J. Syst. Evol. Microbiol.">
        <title>The Global Catalogue of Microorganisms (GCM) 10K type strain sequencing project: providing services to taxonomists for standard genome sequencing and annotation.</title>
        <authorList>
            <consortium name="The Broad Institute Genomics Platform"/>
            <consortium name="The Broad Institute Genome Sequencing Center for Infectious Disease"/>
            <person name="Wu L."/>
            <person name="Ma J."/>
        </authorList>
    </citation>
    <scope>NUCLEOTIDE SEQUENCE [LARGE SCALE GENOMIC DNA]</scope>
    <source>
        <strain evidence="4">KCTC 13193</strain>
    </source>
</reference>
<keyword evidence="1" id="KW-0472">Membrane</keyword>
<dbReference type="RefSeq" id="WP_390302571.1">
    <property type="nucleotide sequence ID" value="NZ_JBHRRZ010000003.1"/>
</dbReference>
<dbReference type="Pfam" id="PF04892">
    <property type="entry name" value="VanZ"/>
    <property type="match status" value="1"/>
</dbReference>
<evidence type="ECO:0000256" key="1">
    <source>
        <dbReference type="SAM" id="Phobius"/>
    </source>
</evidence>
<feature type="domain" description="VanZ-like" evidence="2">
    <location>
        <begin position="7"/>
        <end position="155"/>
    </location>
</feature>
<accession>A0ABV7A339</accession>
<dbReference type="PIRSF" id="PIRSF019083">
    <property type="entry name" value="UCP019083_VanZ"/>
    <property type="match status" value="1"/>
</dbReference>
<dbReference type="InterPro" id="IPR006976">
    <property type="entry name" value="VanZ-like"/>
</dbReference>